<dbReference type="GO" id="GO:0003676">
    <property type="term" value="F:nucleic acid binding"/>
    <property type="evidence" value="ECO:0007669"/>
    <property type="project" value="InterPro"/>
</dbReference>
<dbReference type="InterPro" id="IPR029063">
    <property type="entry name" value="SAM-dependent_MTases_sf"/>
</dbReference>
<dbReference type="PANTHER" id="PTHR43542">
    <property type="entry name" value="METHYLTRANSFERASE"/>
    <property type="match status" value="1"/>
</dbReference>
<dbReference type="eggNOG" id="COG0742">
    <property type="taxonomic scope" value="Bacteria"/>
</dbReference>
<evidence type="ECO:0000256" key="2">
    <source>
        <dbReference type="ARBA" id="ARBA00022679"/>
    </source>
</evidence>
<dbReference type="RefSeq" id="WP_005683959.1">
    <property type="nucleotide sequence ID" value="NZ_ADNC01000027.1"/>
</dbReference>
<dbReference type="CDD" id="cd02440">
    <property type="entry name" value="AdoMet_MTases"/>
    <property type="match status" value="1"/>
</dbReference>
<organism evidence="3 4">
    <name type="scientific">Mycoplasmopsis alligatoris A21JP2</name>
    <dbReference type="NCBI Taxonomy" id="747682"/>
    <lineage>
        <taxon>Bacteria</taxon>
        <taxon>Bacillati</taxon>
        <taxon>Mycoplasmatota</taxon>
        <taxon>Mycoplasmoidales</taxon>
        <taxon>Metamycoplasmataceae</taxon>
        <taxon>Mycoplasmopsis</taxon>
    </lineage>
</organism>
<dbReference type="STRING" id="747682.MALL_0511"/>
<dbReference type="PROSITE" id="PS00092">
    <property type="entry name" value="N6_MTASE"/>
    <property type="match status" value="1"/>
</dbReference>
<dbReference type="InterPro" id="IPR002052">
    <property type="entry name" value="DNA_methylase_N6_adenine_CS"/>
</dbReference>
<keyword evidence="4" id="KW-1185">Reference proteome</keyword>
<keyword evidence="2 3" id="KW-0808">Transferase</keyword>
<dbReference type="AlphaFoldDB" id="D4XWB9"/>
<dbReference type="PIRSF" id="PIRSF004553">
    <property type="entry name" value="CHP00095"/>
    <property type="match status" value="1"/>
</dbReference>
<dbReference type="GO" id="GO:0008168">
    <property type="term" value="F:methyltransferase activity"/>
    <property type="evidence" value="ECO:0007669"/>
    <property type="project" value="UniProtKB-KW"/>
</dbReference>
<dbReference type="SUPFAM" id="SSF53335">
    <property type="entry name" value="S-adenosyl-L-methionine-dependent methyltransferases"/>
    <property type="match status" value="1"/>
</dbReference>
<comment type="caution">
    <text evidence="3">The sequence shown here is derived from an EMBL/GenBank/DDBJ whole genome shotgun (WGS) entry which is preliminary data.</text>
</comment>
<dbReference type="Gene3D" id="3.40.50.150">
    <property type="entry name" value="Vaccinia Virus protein VP39"/>
    <property type="match status" value="1"/>
</dbReference>
<dbReference type="Proteomes" id="UP000004757">
    <property type="component" value="Unassembled WGS sequence"/>
</dbReference>
<dbReference type="InterPro" id="IPR004398">
    <property type="entry name" value="RNA_MeTrfase_RsmD"/>
</dbReference>
<reference evidence="3 4" key="1">
    <citation type="submission" date="2010-03" db="EMBL/GenBank/DDBJ databases">
        <authorList>
            <person name="Glass J.I."/>
            <person name="Benders G.A."/>
            <person name="Durkin A.S."/>
            <person name="Farmerie W.G."/>
            <person name="Hlavinka K."/>
            <person name="Hostetler J."/>
            <person name="Jackson J."/>
            <person name="May M.A."/>
            <person name="Miller R.H."/>
            <person name="Paralanov V."/>
            <person name="Radune D."/>
            <person name="Szczypinski B."/>
            <person name="Brown D.R."/>
        </authorList>
    </citation>
    <scope>NUCLEOTIDE SEQUENCE [LARGE SCALE GENOMIC DNA]</scope>
    <source>
        <strain evidence="3 4">A21JP2</strain>
    </source>
</reference>
<gene>
    <name evidence="3" type="ORF">MALL_0511</name>
</gene>
<dbReference type="PANTHER" id="PTHR43542:SF1">
    <property type="entry name" value="METHYLTRANSFERASE"/>
    <property type="match status" value="1"/>
</dbReference>
<evidence type="ECO:0000313" key="3">
    <source>
        <dbReference type="EMBL" id="EFF41325.1"/>
    </source>
</evidence>
<sequence length="182" mass="20748">MLRIISGKYGKRLIEQPDYDITRATSDKIRESIFSALHFEIEGKIILDLFSGSGSWSIEALSRGALKAISIEKNKAAFAVIQKNVSNLKITNVELHNYDALRYLQGAKGKKFDFIFMDPPFKEINLLNDSLKFIIENKNLATYGTIIVETDQPEKILIPKGLQVKKEKKYGKITILFLNEFF</sequence>
<dbReference type="OrthoDB" id="9803017at2"/>
<accession>D4XWB9</accession>
<name>D4XWB9_9BACT</name>
<dbReference type="EMBL" id="ADNC01000027">
    <property type="protein sequence ID" value="EFF41325.1"/>
    <property type="molecule type" value="Genomic_DNA"/>
</dbReference>
<dbReference type="Pfam" id="PF03602">
    <property type="entry name" value="Cons_hypoth95"/>
    <property type="match status" value="1"/>
</dbReference>
<protein>
    <submittedName>
        <fullName evidence="3">RNA methyltransferase, RsmD family</fullName>
        <ecNumber evidence="3">2.1.1.-</ecNumber>
    </submittedName>
</protein>
<keyword evidence="1 3" id="KW-0489">Methyltransferase</keyword>
<dbReference type="NCBIfam" id="TIGR00095">
    <property type="entry name" value="16S rRNA (guanine(966)-N(2))-methyltransferase RsmD"/>
    <property type="match status" value="1"/>
</dbReference>
<dbReference type="GO" id="GO:0031167">
    <property type="term" value="P:rRNA methylation"/>
    <property type="evidence" value="ECO:0007669"/>
    <property type="project" value="InterPro"/>
</dbReference>
<proteinExistence type="predicted"/>
<dbReference type="EC" id="2.1.1.-" evidence="3"/>
<evidence type="ECO:0000256" key="1">
    <source>
        <dbReference type="ARBA" id="ARBA00022603"/>
    </source>
</evidence>
<evidence type="ECO:0000313" key="4">
    <source>
        <dbReference type="Proteomes" id="UP000004757"/>
    </source>
</evidence>